<organism evidence="1 2">
    <name type="scientific">Hymenolepis diminuta</name>
    <name type="common">Rat tapeworm</name>
    <dbReference type="NCBI Taxonomy" id="6216"/>
    <lineage>
        <taxon>Eukaryota</taxon>
        <taxon>Metazoa</taxon>
        <taxon>Spiralia</taxon>
        <taxon>Lophotrochozoa</taxon>
        <taxon>Platyhelminthes</taxon>
        <taxon>Cestoda</taxon>
        <taxon>Eucestoda</taxon>
        <taxon>Cyclophyllidea</taxon>
        <taxon>Hymenolepididae</taxon>
        <taxon>Hymenolepis</taxon>
    </lineage>
</organism>
<proteinExistence type="predicted"/>
<name>A0A564Y439_HYMDI</name>
<gene>
    <name evidence="1" type="ORF">WMSIL1_LOCUS2816</name>
</gene>
<evidence type="ECO:0008006" key="3">
    <source>
        <dbReference type="Google" id="ProtNLM"/>
    </source>
</evidence>
<keyword evidence="2" id="KW-1185">Reference proteome</keyword>
<protein>
    <recommendedName>
        <fullName evidence="3">DUF5641 domain-containing protein</fullName>
    </recommendedName>
</protein>
<sequence>MGRPVRTINHAMIPKNRTDESAKSHKRGVFTVGNLVVVRDFRIDHIWTAETVVKRRGKVIY</sequence>
<accession>A0A564Y439</accession>
<dbReference type="Proteomes" id="UP000321570">
    <property type="component" value="Unassembled WGS sequence"/>
</dbReference>
<dbReference type="AlphaFoldDB" id="A0A564Y439"/>
<dbReference type="EMBL" id="CABIJS010000077">
    <property type="protein sequence ID" value="VUZ42047.1"/>
    <property type="molecule type" value="Genomic_DNA"/>
</dbReference>
<evidence type="ECO:0000313" key="2">
    <source>
        <dbReference type="Proteomes" id="UP000321570"/>
    </source>
</evidence>
<evidence type="ECO:0000313" key="1">
    <source>
        <dbReference type="EMBL" id="VUZ42047.1"/>
    </source>
</evidence>
<reference evidence="1 2" key="1">
    <citation type="submission" date="2019-07" db="EMBL/GenBank/DDBJ databases">
        <authorList>
            <person name="Jastrzebski P J."/>
            <person name="Paukszto L."/>
            <person name="Jastrzebski P J."/>
        </authorList>
    </citation>
    <scope>NUCLEOTIDE SEQUENCE [LARGE SCALE GENOMIC DNA]</scope>
    <source>
        <strain evidence="1 2">WMS-il1</strain>
    </source>
</reference>